<sequence>MLFAQRHAVHPLLDEPVQTGGREHVAGVGARRHHGHTETRGRDRLQVAPRPVEHLGPIVAQQLVQHVVLAVAQAIHRLGGARVIRGTVGYFDGAAAQKRSNAVFAFLAVHIRVIVRGRVEGNEFFAGALGSLS</sequence>
<reference evidence="1 2" key="1">
    <citation type="submission" date="2015-03" db="EMBL/GenBank/DDBJ databases">
        <authorList>
            <consortium name="Pathogen Informatics"/>
        </authorList>
    </citation>
    <scope>NUCLEOTIDE SEQUENCE [LARGE SCALE GENOMIC DNA]</scope>
    <source>
        <strain evidence="1 2">G09801536</strain>
    </source>
</reference>
<dbReference type="Proteomes" id="UP000045842">
    <property type="component" value="Unassembled WGS sequence"/>
</dbReference>
<evidence type="ECO:0000313" key="1">
    <source>
        <dbReference type="EMBL" id="COV12540.1"/>
    </source>
</evidence>
<protein>
    <submittedName>
        <fullName evidence="1">Uncharacterized protein</fullName>
    </submittedName>
</protein>
<accession>A0A655HUT6</accession>
<gene>
    <name evidence="1" type="ORF">ERS007679_01101</name>
</gene>
<proteinExistence type="predicted"/>
<evidence type="ECO:0000313" key="2">
    <source>
        <dbReference type="Proteomes" id="UP000045842"/>
    </source>
</evidence>
<name>A0A655HUT6_MYCTX</name>
<dbReference type="EMBL" id="CSAD01000108">
    <property type="protein sequence ID" value="COV12540.1"/>
    <property type="molecule type" value="Genomic_DNA"/>
</dbReference>
<dbReference type="AlphaFoldDB" id="A0A655HUT6"/>
<organism evidence="1 2">
    <name type="scientific">Mycobacterium tuberculosis</name>
    <dbReference type="NCBI Taxonomy" id="1773"/>
    <lineage>
        <taxon>Bacteria</taxon>
        <taxon>Bacillati</taxon>
        <taxon>Actinomycetota</taxon>
        <taxon>Actinomycetes</taxon>
        <taxon>Mycobacteriales</taxon>
        <taxon>Mycobacteriaceae</taxon>
        <taxon>Mycobacterium</taxon>
        <taxon>Mycobacterium tuberculosis complex</taxon>
    </lineage>
</organism>